<dbReference type="AlphaFoldDB" id="A0ABD5SJ62"/>
<name>A0ABD5SJ62_9EURY</name>
<gene>
    <name evidence="1" type="ORF">ACFQEU_17760</name>
</gene>
<protein>
    <recommendedName>
        <fullName evidence="3">Polymerase beta nucleotidyltransferase domain-containing protein</fullName>
    </recommendedName>
</protein>
<evidence type="ECO:0000313" key="2">
    <source>
        <dbReference type="Proteomes" id="UP001596442"/>
    </source>
</evidence>
<sequence length="186" mass="20641">RRNIEAAKLNSPEYPSDPPALAIAVNAADDICSPAYWLQSTMFLAGVTLGAAIIQNRWSEGTIDSKLSRLWYAGVFAHKQQHNELESLDLCNAVIELVKQRRQGLSSLETFIQLKGLFAQVIRCLSAKVSHQTLTMSAAHLDQKQTKKFGFINQLKDLLGDQIEAIIVYGSSINSDEFSDYDLIVV</sequence>
<keyword evidence="2" id="KW-1185">Reference proteome</keyword>
<feature type="non-terminal residue" evidence="1">
    <location>
        <position position="186"/>
    </location>
</feature>
<organism evidence="1 2">
    <name type="scientific">Halorubrum tibetense</name>
    <dbReference type="NCBI Taxonomy" id="175631"/>
    <lineage>
        <taxon>Archaea</taxon>
        <taxon>Methanobacteriati</taxon>
        <taxon>Methanobacteriota</taxon>
        <taxon>Stenosarchaea group</taxon>
        <taxon>Halobacteria</taxon>
        <taxon>Halobacteriales</taxon>
        <taxon>Haloferacaceae</taxon>
        <taxon>Halorubrum</taxon>
    </lineage>
</organism>
<feature type="non-terminal residue" evidence="1">
    <location>
        <position position="1"/>
    </location>
</feature>
<dbReference type="RefSeq" id="WP_379784302.1">
    <property type="nucleotide sequence ID" value="NZ_JBHSWW010000687.1"/>
</dbReference>
<proteinExistence type="predicted"/>
<reference evidence="1 2" key="1">
    <citation type="journal article" date="2019" name="Int. J. Syst. Evol. Microbiol.">
        <title>The Global Catalogue of Microorganisms (GCM) 10K type strain sequencing project: providing services to taxonomists for standard genome sequencing and annotation.</title>
        <authorList>
            <consortium name="The Broad Institute Genomics Platform"/>
            <consortium name="The Broad Institute Genome Sequencing Center for Infectious Disease"/>
            <person name="Wu L."/>
            <person name="Ma J."/>
        </authorList>
    </citation>
    <scope>NUCLEOTIDE SEQUENCE [LARGE SCALE GENOMIC DNA]</scope>
    <source>
        <strain evidence="1 2">CGMCC 1.3239</strain>
    </source>
</reference>
<accession>A0ABD5SJ62</accession>
<evidence type="ECO:0000313" key="1">
    <source>
        <dbReference type="EMBL" id="MFC6755298.1"/>
    </source>
</evidence>
<dbReference type="Proteomes" id="UP001596442">
    <property type="component" value="Unassembled WGS sequence"/>
</dbReference>
<dbReference type="EMBL" id="JBHSWW010000687">
    <property type="protein sequence ID" value="MFC6755298.1"/>
    <property type="molecule type" value="Genomic_DNA"/>
</dbReference>
<comment type="caution">
    <text evidence="1">The sequence shown here is derived from an EMBL/GenBank/DDBJ whole genome shotgun (WGS) entry which is preliminary data.</text>
</comment>
<evidence type="ECO:0008006" key="3">
    <source>
        <dbReference type="Google" id="ProtNLM"/>
    </source>
</evidence>